<keyword evidence="6" id="KW-0238">DNA-binding</keyword>
<dbReference type="GO" id="GO:0005634">
    <property type="term" value="C:nucleus"/>
    <property type="evidence" value="ECO:0007669"/>
    <property type="project" value="UniProtKB-SubCell"/>
</dbReference>
<evidence type="ECO:0000256" key="3">
    <source>
        <dbReference type="ARBA" id="ARBA00022771"/>
    </source>
</evidence>
<dbReference type="AlphaFoldDB" id="A0A816XJ75"/>
<protein>
    <recommendedName>
        <fullName evidence="11">BED-type domain-containing protein</fullName>
    </recommendedName>
</protein>
<feature type="region of interest" description="Disordered" evidence="10">
    <location>
        <begin position="361"/>
        <end position="408"/>
    </location>
</feature>
<dbReference type="PANTHER" id="PTHR46481">
    <property type="entry name" value="ZINC FINGER BED DOMAIN-CONTAINING PROTEIN 4"/>
    <property type="match status" value="1"/>
</dbReference>
<evidence type="ECO:0000256" key="1">
    <source>
        <dbReference type="ARBA" id="ARBA00004123"/>
    </source>
</evidence>
<dbReference type="Pfam" id="PF02892">
    <property type="entry name" value="zf-BED"/>
    <property type="match status" value="1"/>
</dbReference>
<dbReference type="PANTHER" id="PTHR46481:SF10">
    <property type="entry name" value="ZINC FINGER BED DOMAIN-CONTAINING PROTEIN 39"/>
    <property type="match status" value="1"/>
</dbReference>
<feature type="compositionally biased region" description="Acidic residues" evidence="10">
    <location>
        <begin position="395"/>
        <end position="408"/>
    </location>
</feature>
<dbReference type="GO" id="GO:0008270">
    <property type="term" value="F:zinc ion binding"/>
    <property type="evidence" value="ECO:0007669"/>
    <property type="project" value="UniProtKB-KW"/>
</dbReference>
<accession>A0A816XJ75</accession>
<evidence type="ECO:0000256" key="9">
    <source>
        <dbReference type="PROSITE-ProRule" id="PRU00027"/>
    </source>
</evidence>
<dbReference type="Proteomes" id="UP000663887">
    <property type="component" value="Unassembled WGS sequence"/>
</dbReference>
<evidence type="ECO:0000256" key="5">
    <source>
        <dbReference type="ARBA" id="ARBA00023015"/>
    </source>
</evidence>
<gene>
    <name evidence="12" type="ORF">XDN619_LOCUS27921</name>
</gene>
<comment type="caution">
    <text evidence="12">The sequence shown here is derived from an EMBL/GenBank/DDBJ whole genome shotgun (WGS) entry which is preliminary data.</text>
</comment>
<evidence type="ECO:0000256" key="4">
    <source>
        <dbReference type="ARBA" id="ARBA00022833"/>
    </source>
</evidence>
<dbReference type="InterPro" id="IPR008906">
    <property type="entry name" value="HATC_C_dom"/>
</dbReference>
<dbReference type="InterPro" id="IPR003656">
    <property type="entry name" value="Znf_BED"/>
</dbReference>
<keyword evidence="2" id="KW-0479">Metal-binding</keyword>
<dbReference type="InterPro" id="IPR012337">
    <property type="entry name" value="RNaseH-like_sf"/>
</dbReference>
<proteinExistence type="predicted"/>
<evidence type="ECO:0000256" key="8">
    <source>
        <dbReference type="ARBA" id="ARBA00023242"/>
    </source>
</evidence>
<evidence type="ECO:0000259" key="11">
    <source>
        <dbReference type="PROSITE" id="PS50808"/>
    </source>
</evidence>
<dbReference type="SUPFAM" id="SSF53098">
    <property type="entry name" value="Ribonuclease H-like"/>
    <property type="match status" value="1"/>
</dbReference>
<dbReference type="GO" id="GO:0046983">
    <property type="term" value="F:protein dimerization activity"/>
    <property type="evidence" value="ECO:0007669"/>
    <property type="project" value="InterPro"/>
</dbReference>
<reference evidence="12" key="1">
    <citation type="submission" date="2021-02" db="EMBL/GenBank/DDBJ databases">
        <authorList>
            <person name="Nowell W R."/>
        </authorList>
    </citation>
    <scope>NUCLEOTIDE SEQUENCE</scope>
</reference>
<dbReference type="EMBL" id="CAJNRG010013267">
    <property type="protein sequence ID" value="CAF2146865.1"/>
    <property type="molecule type" value="Genomic_DNA"/>
</dbReference>
<feature type="compositionally biased region" description="Basic and acidic residues" evidence="10">
    <location>
        <begin position="378"/>
        <end position="392"/>
    </location>
</feature>
<evidence type="ECO:0000256" key="7">
    <source>
        <dbReference type="ARBA" id="ARBA00023163"/>
    </source>
</evidence>
<evidence type="ECO:0000256" key="2">
    <source>
        <dbReference type="ARBA" id="ARBA00022723"/>
    </source>
</evidence>
<dbReference type="PROSITE" id="PS50808">
    <property type="entry name" value="ZF_BED"/>
    <property type="match status" value="1"/>
</dbReference>
<evidence type="ECO:0000313" key="13">
    <source>
        <dbReference type="Proteomes" id="UP000663887"/>
    </source>
</evidence>
<evidence type="ECO:0000313" key="12">
    <source>
        <dbReference type="EMBL" id="CAF2146865.1"/>
    </source>
</evidence>
<keyword evidence="8" id="KW-0539">Nucleus</keyword>
<dbReference type="GO" id="GO:0003677">
    <property type="term" value="F:DNA binding"/>
    <property type="evidence" value="ECO:0007669"/>
    <property type="project" value="UniProtKB-KW"/>
</dbReference>
<keyword evidence="5" id="KW-0805">Transcription regulation</keyword>
<name>A0A816XJ75_9BILA</name>
<evidence type="ECO:0000256" key="10">
    <source>
        <dbReference type="SAM" id="MobiDB-lite"/>
    </source>
</evidence>
<dbReference type="SMART" id="SM00614">
    <property type="entry name" value="ZnF_BED"/>
    <property type="match status" value="1"/>
</dbReference>
<keyword evidence="7" id="KW-0804">Transcription</keyword>
<evidence type="ECO:0000256" key="6">
    <source>
        <dbReference type="ARBA" id="ARBA00023125"/>
    </source>
</evidence>
<organism evidence="12 13">
    <name type="scientific">Rotaria magnacalcarata</name>
    <dbReference type="NCBI Taxonomy" id="392030"/>
    <lineage>
        <taxon>Eukaryota</taxon>
        <taxon>Metazoa</taxon>
        <taxon>Spiralia</taxon>
        <taxon>Gnathifera</taxon>
        <taxon>Rotifera</taxon>
        <taxon>Eurotatoria</taxon>
        <taxon>Bdelloidea</taxon>
        <taxon>Philodinida</taxon>
        <taxon>Philodinidae</taxon>
        <taxon>Rotaria</taxon>
    </lineage>
</organism>
<feature type="compositionally biased region" description="Acidic residues" evidence="10">
    <location>
        <begin position="327"/>
        <end position="342"/>
    </location>
</feature>
<sequence length="784" mass="89688">MRTRRRTLDSRSLLLDNESRDALPSASSVDSSLLPLSTAAAAAAATTTTTVVTPGDLTGTPLLKSNVWEYFERCINVTPLKAKCLLCAEELLTPNYGTSSLKRHLAQRHNLKQFGSILSSRSSTTTVILSKTEKKKLDSLAIDAIIKDSRAFGDFQKAGFKKFMDVLKPGYKAPTRNNVVKKLKRLHQHHTIQTKFEFEQANYLSITCDFWTNRQQKSFLVITGHYIDKDFNEHSKILKFITFEERHFSPLIAQEIEKQLISLGLYDKLVTITCDGAANMRDMFTYFTRRKIKYIHCLAHKLHLIICNSLNLWVTTKKRRNTTTTETDAENSTEEEDAEDESQITLNQMIRTMSVDIHNISNENNYSDSEHDDESKEDDNAHGESQSDHEVTDSISDEEDWVNEEDDDDEITDNFIEGVNTEEIALNDIQQKVREVIDIARAIVTTTKRTSILSTFIEKKRIHVNLSLSKRKKIKRTLSSDVKTRWNSTFKMLTSMQIYRDIINDMFKSKGSLGLTLKQRLKLTSIELSTDQWDLLELIISILEPFYSATKVLSNRSYPTIGSALYIIRGLEEHLQKEENNPLLNSLKTLVFIKFRHYMFGDTDQFNTFKLYGYFDPTGFSVLTKTEQGSIEKELVVIYKKEFESSSLTSLSSSSTSSDSRQTTKLSNIDKAWQGFLKITNKDLQTEVVTTTTSIQHEIKLYHNLATKLQRFIDCQFMNPTIFWKEHAIDLPLLSRMARCYLSAPATSVQSESAFSISAHYGRKERSRLTPENLAMSVCLKDKL</sequence>
<feature type="region of interest" description="Disordered" evidence="10">
    <location>
        <begin position="320"/>
        <end position="342"/>
    </location>
</feature>
<comment type="subcellular location">
    <subcellularLocation>
        <location evidence="1">Nucleus</location>
    </subcellularLocation>
</comment>
<dbReference type="Pfam" id="PF05699">
    <property type="entry name" value="Dimer_Tnp_hAT"/>
    <property type="match status" value="1"/>
</dbReference>
<keyword evidence="3 9" id="KW-0863">Zinc-finger</keyword>
<feature type="domain" description="BED-type" evidence="11">
    <location>
        <begin position="62"/>
        <end position="109"/>
    </location>
</feature>
<keyword evidence="4" id="KW-0862">Zinc</keyword>
<dbReference type="SUPFAM" id="SSF140996">
    <property type="entry name" value="Hermes dimerisation domain"/>
    <property type="match status" value="1"/>
</dbReference>
<dbReference type="InterPro" id="IPR052035">
    <property type="entry name" value="ZnF_BED_domain_contain"/>
</dbReference>